<proteinExistence type="predicted"/>
<dbReference type="InterPro" id="IPR001296">
    <property type="entry name" value="Glyco_trans_1"/>
</dbReference>
<evidence type="ECO:0000313" key="5">
    <source>
        <dbReference type="Proteomes" id="UP000178109"/>
    </source>
</evidence>
<dbReference type="CDD" id="cd03801">
    <property type="entry name" value="GT4_PimA-like"/>
    <property type="match status" value="1"/>
</dbReference>
<keyword evidence="2" id="KW-0808">Transferase</keyword>
<evidence type="ECO:0000259" key="3">
    <source>
        <dbReference type="Pfam" id="PF00534"/>
    </source>
</evidence>
<protein>
    <recommendedName>
        <fullName evidence="3">Glycosyl transferase family 1 domain-containing protein</fullName>
    </recommendedName>
</protein>
<dbReference type="Gene3D" id="3.40.50.2000">
    <property type="entry name" value="Glycogen Phosphorylase B"/>
    <property type="match status" value="4"/>
</dbReference>
<gene>
    <name evidence="4" type="ORF">A3H70_04655</name>
</gene>
<dbReference type="Proteomes" id="UP000178109">
    <property type="component" value="Unassembled WGS sequence"/>
</dbReference>
<evidence type="ECO:0000313" key="4">
    <source>
        <dbReference type="EMBL" id="OGY92505.1"/>
    </source>
</evidence>
<dbReference type="EMBL" id="MHKO01000020">
    <property type="protein sequence ID" value="OGY92505.1"/>
    <property type="molecule type" value="Genomic_DNA"/>
</dbReference>
<name>A0A1G2BTM8_9BACT</name>
<evidence type="ECO:0000256" key="2">
    <source>
        <dbReference type="ARBA" id="ARBA00022679"/>
    </source>
</evidence>
<comment type="caution">
    <text evidence="4">The sequence shown here is derived from an EMBL/GenBank/DDBJ whole genome shotgun (WGS) entry which is preliminary data.</text>
</comment>
<dbReference type="STRING" id="1798553.A3H70_04655"/>
<reference evidence="4 5" key="1">
    <citation type="journal article" date="2016" name="Nat. Commun.">
        <title>Thousands of microbial genomes shed light on interconnected biogeochemical processes in an aquifer system.</title>
        <authorList>
            <person name="Anantharaman K."/>
            <person name="Brown C.T."/>
            <person name="Hug L.A."/>
            <person name="Sharon I."/>
            <person name="Castelle C.J."/>
            <person name="Probst A.J."/>
            <person name="Thomas B.C."/>
            <person name="Singh A."/>
            <person name="Wilkins M.J."/>
            <person name="Karaoz U."/>
            <person name="Brodie E.L."/>
            <person name="Williams K.H."/>
            <person name="Hubbard S.S."/>
            <person name="Banfield J.F."/>
        </authorList>
    </citation>
    <scope>NUCLEOTIDE SEQUENCE [LARGE SCALE GENOMIC DNA]</scope>
</reference>
<feature type="domain" description="Glycosyl transferase family 1" evidence="3">
    <location>
        <begin position="182"/>
        <end position="308"/>
    </location>
</feature>
<dbReference type="PANTHER" id="PTHR12526">
    <property type="entry name" value="GLYCOSYLTRANSFERASE"/>
    <property type="match status" value="1"/>
</dbReference>
<dbReference type="AlphaFoldDB" id="A0A1G2BTM8"/>
<keyword evidence="1" id="KW-0328">Glycosyltransferase</keyword>
<feature type="non-terminal residue" evidence="4">
    <location>
        <position position="1"/>
    </location>
</feature>
<evidence type="ECO:0000256" key="1">
    <source>
        <dbReference type="ARBA" id="ARBA00022676"/>
    </source>
</evidence>
<dbReference type="Pfam" id="PF00534">
    <property type="entry name" value="Glycos_transf_1"/>
    <property type="match status" value="1"/>
</dbReference>
<sequence>ASGWNVVILQYPFFGGMRAVYRAKKKYNFKLIVNYNMDVVGGGFKGFVFWYATRFFLPRIIKIADIVCASSEDYALHSALGKYWDNNQPKFKIIPNGVDVNRFAFSNEERERMALFVGGLDKAHYFKGVEYLIKAMSLVRHPERNRVEVGQRPTEPSFGGSLWLGSQGFPRDPSAAPQDDGGPKVIVVGKGELMWQYQKLAQELGVDNIVEFAGGVADEELVRLYQKSAVTVLPSIDQSEAFGIVLVESMSCGTPVIASDLPGVRSVFQDGISGFAVPPRDVGKLAERLQYAFNNPERMREMGAAGRKLVEERYDWQEIGDKLLKLVEN</sequence>
<dbReference type="SUPFAM" id="SSF53756">
    <property type="entry name" value="UDP-Glycosyltransferase/glycogen phosphorylase"/>
    <property type="match status" value="1"/>
</dbReference>
<accession>A0A1G2BTM8</accession>
<dbReference type="PANTHER" id="PTHR12526:SF510">
    <property type="entry name" value="D-INOSITOL 3-PHOSPHATE GLYCOSYLTRANSFERASE"/>
    <property type="match status" value="1"/>
</dbReference>
<dbReference type="GO" id="GO:0016757">
    <property type="term" value="F:glycosyltransferase activity"/>
    <property type="evidence" value="ECO:0007669"/>
    <property type="project" value="UniProtKB-KW"/>
</dbReference>
<organism evidence="4 5">
    <name type="scientific">Candidatus Komeilibacteria bacterium RIFCSPLOWO2_02_FULL_48_11</name>
    <dbReference type="NCBI Taxonomy" id="1798553"/>
    <lineage>
        <taxon>Bacteria</taxon>
        <taxon>Candidatus Komeiliibacteriota</taxon>
    </lineage>
</organism>